<keyword evidence="5" id="KW-0902">Two-component regulatory system</keyword>
<dbReference type="CDD" id="cd16917">
    <property type="entry name" value="HATPase_UhpB-NarQ-NarX-like"/>
    <property type="match status" value="1"/>
</dbReference>
<dbReference type="GO" id="GO:0000155">
    <property type="term" value="F:phosphorelay sensor kinase activity"/>
    <property type="evidence" value="ECO:0007669"/>
    <property type="project" value="InterPro"/>
</dbReference>
<evidence type="ECO:0000256" key="6">
    <source>
        <dbReference type="SAM" id="Phobius"/>
    </source>
</evidence>
<evidence type="ECO:0000259" key="7">
    <source>
        <dbReference type="SMART" id="SM00387"/>
    </source>
</evidence>
<feature type="transmembrane region" description="Helical" evidence="6">
    <location>
        <begin position="83"/>
        <end position="102"/>
    </location>
</feature>
<dbReference type="Pfam" id="PF02518">
    <property type="entry name" value="HATPase_c"/>
    <property type="match status" value="1"/>
</dbReference>
<feature type="transmembrane region" description="Helical" evidence="6">
    <location>
        <begin position="12"/>
        <end position="31"/>
    </location>
</feature>
<feature type="transmembrane region" description="Helical" evidence="6">
    <location>
        <begin position="43"/>
        <end position="63"/>
    </location>
</feature>
<keyword evidence="6" id="KW-0812">Transmembrane</keyword>
<feature type="transmembrane region" description="Helical" evidence="6">
    <location>
        <begin position="183"/>
        <end position="204"/>
    </location>
</feature>
<dbReference type="AlphaFoldDB" id="W0EGS7"/>
<dbReference type="OrthoDB" id="9781904at2"/>
<dbReference type="EC" id="2.7.13.3" evidence="2"/>
<dbReference type="HOGENOM" id="CLU_559985_0_0_9"/>
<dbReference type="eggNOG" id="COG4585">
    <property type="taxonomic scope" value="Bacteria"/>
</dbReference>
<dbReference type="GO" id="GO:0046983">
    <property type="term" value="F:protein dimerization activity"/>
    <property type="evidence" value="ECO:0007669"/>
    <property type="project" value="InterPro"/>
</dbReference>
<keyword evidence="6" id="KW-1133">Transmembrane helix</keyword>
<keyword evidence="3" id="KW-0808">Transferase</keyword>
<dbReference type="InterPro" id="IPR011712">
    <property type="entry name" value="Sig_transdc_His_kin_sub3_dim/P"/>
</dbReference>
<keyword evidence="6" id="KW-0472">Membrane</keyword>
<keyword evidence="4" id="KW-0418">Kinase</keyword>
<dbReference type="SMART" id="SM00387">
    <property type="entry name" value="HATPase_c"/>
    <property type="match status" value="1"/>
</dbReference>
<organism evidence="8 9">
    <name type="scientific">Desulfitobacterium metallireducens DSM 15288</name>
    <dbReference type="NCBI Taxonomy" id="871968"/>
    <lineage>
        <taxon>Bacteria</taxon>
        <taxon>Bacillati</taxon>
        <taxon>Bacillota</taxon>
        <taxon>Clostridia</taxon>
        <taxon>Eubacteriales</taxon>
        <taxon>Desulfitobacteriaceae</taxon>
        <taxon>Desulfitobacterium</taxon>
    </lineage>
</organism>
<name>W0EGS7_9FIRM</name>
<dbReference type="Pfam" id="PF07730">
    <property type="entry name" value="HisKA_3"/>
    <property type="match status" value="1"/>
</dbReference>
<dbReference type="GO" id="GO:0016020">
    <property type="term" value="C:membrane"/>
    <property type="evidence" value="ECO:0007669"/>
    <property type="project" value="InterPro"/>
</dbReference>
<feature type="domain" description="Histidine kinase/HSP90-like ATPase" evidence="7">
    <location>
        <begin position="369"/>
        <end position="474"/>
    </location>
</feature>
<dbReference type="PANTHER" id="PTHR24421">
    <property type="entry name" value="NITRATE/NITRITE SENSOR PROTEIN NARX-RELATED"/>
    <property type="match status" value="1"/>
</dbReference>
<evidence type="ECO:0000256" key="2">
    <source>
        <dbReference type="ARBA" id="ARBA00012438"/>
    </source>
</evidence>
<gene>
    <name evidence="8" type="ORF">DESME_14965</name>
</gene>
<feature type="transmembrane region" description="Helical" evidence="6">
    <location>
        <begin position="109"/>
        <end position="133"/>
    </location>
</feature>
<dbReference type="InterPro" id="IPR050482">
    <property type="entry name" value="Sensor_HK_TwoCompSys"/>
</dbReference>
<proteinExistence type="predicted"/>
<evidence type="ECO:0000313" key="9">
    <source>
        <dbReference type="Proteomes" id="UP000010847"/>
    </source>
</evidence>
<reference evidence="8 9" key="1">
    <citation type="submission" date="2013-12" db="EMBL/GenBank/DDBJ databases">
        <authorList>
            <consortium name="DOE Joint Genome Institute"/>
            <person name="Smidt H."/>
            <person name="Huntemann M."/>
            <person name="Han J."/>
            <person name="Chen A."/>
            <person name="Kyrpides N."/>
            <person name="Mavromatis K."/>
            <person name="Markowitz V."/>
            <person name="Palaniappan K."/>
            <person name="Ivanova N."/>
            <person name="Schaumberg A."/>
            <person name="Pati A."/>
            <person name="Liolios K."/>
            <person name="Nordberg H.P."/>
            <person name="Cantor M.N."/>
            <person name="Hua S.X."/>
            <person name="Woyke T."/>
        </authorList>
    </citation>
    <scope>NUCLEOTIDE SEQUENCE [LARGE SCALE GENOMIC DNA]</scope>
    <source>
        <strain evidence="9">DSM 15288</strain>
    </source>
</reference>
<dbReference type="Gene3D" id="3.30.565.10">
    <property type="entry name" value="Histidine kinase-like ATPase, C-terminal domain"/>
    <property type="match status" value="1"/>
</dbReference>
<dbReference type="InterPro" id="IPR003594">
    <property type="entry name" value="HATPase_dom"/>
</dbReference>
<evidence type="ECO:0000256" key="1">
    <source>
        <dbReference type="ARBA" id="ARBA00000085"/>
    </source>
</evidence>
<dbReference type="Gene3D" id="1.20.5.1930">
    <property type="match status" value="1"/>
</dbReference>
<dbReference type="SUPFAM" id="SSF55874">
    <property type="entry name" value="ATPase domain of HSP90 chaperone/DNA topoisomerase II/histidine kinase"/>
    <property type="match status" value="1"/>
</dbReference>
<dbReference type="KEGG" id="dmt:DESME_14965"/>
<sequence>MFDYNTLIQNNFYFFYGLIYFSSGLGIMIQHRKKYPFRFAKDLWLMGIYALIHATSEWSYTFIPLQASHFSPQLQQLLELVPLLLESSSFIFLYIFSFRLLFSRRFLRAIVIPIGIFLFWCMIVGILLAQGVIPAEVLSYSQESSHYMLLFPASILTSLALYREGKAQGKRLPHKIITSLNELSGVFLFLAVLTFVMVDPGPFFPANLINSEVFYNSTHIPFELSQGLVGTSIMIVTLKLLRQFNSTTDRILAQAEEDAMRFSERERISQDLHDGVIQTLYATGMMLEATVRKLDQESPIREQLNFCIKSLNTSLLDLRHYIMGLKSEDISRMPLKTVFENIFSEIKAKNRIQVEFSFVGDICLQLTPNRQNHLYYVLKELLNNIEKHTDANKIHLKLEEEETDLVLSLWDNGQSNENPLQKFWVKQEGQCCCQGSGMGLRNIRERVTILRGEIDYFNPSIGGTIVTLRIPKEVSQ</sequence>
<keyword evidence="9" id="KW-1185">Reference proteome</keyword>
<dbReference type="STRING" id="871968.DESME_14965"/>
<dbReference type="InterPro" id="IPR036890">
    <property type="entry name" value="HATPase_C_sf"/>
</dbReference>
<feature type="transmembrane region" description="Helical" evidence="6">
    <location>
        <begin position="145"/>
        <end position="162"/>
    </location>
</feature>
<evidence type="ECO:0000256" key="3">
    <source>
        <dbReference type="ARBA" id="ARBA00022679"/>
    </source>
</evidence>
<dbReference type="EMBL" id="CP007032">
    <property type="protein sequence ID" value="AHF08698.1"/>
    <property type="molecule type" value="Genomic_DNA"/>
</dbReference>
<comment type="catalytic activity">
    <reaction evidence="1">
        <text>ATP + protein L-histidine = ADP + protein N-phospho-L-histidine.</text>
        <dbReference type="EC" id="2.7.13.3"/>
    </reaction>
</comment>
<evidence type="ECO:0000313" key="8">
    <source>
        <dbReference type="EMBL" id="AHF08698.1"/>
    </source>
</evidence>
<accession>W0EGS7</accession>
<protein>
    <recommendedName>
        <fullName evidence="2">histidine kinase</fullName>
        <ecNumber evidence="2">2.7.13.3</ecNumber>
    </recommendedName>
</protein>
<dbReference type="RefSeq" id="WP_006716964.1">
    <property type="nucleotide sequence ID" value="NZ_CP007032.1"/>
</dbReference>
<dbReference type="Proteomes" id="UP000010847">
    <property type="component" value="Chromosome"/>
</dbReference>
<evidence type="ECO:0000256" key="5">
    <source>
        <dbReference type="ARBA" id="ARBA00023012"/>
    </source>
</evidence>
<evidence type="ECO:0000256" key="4">
    <source>
        <dbReference type="ARBA" id="ARBA00022777"/>
    </source>
</evidence>